<dbReference type="GO" id="GO:0004180">
    <property type="term" value="F:carboxypeptidase activity"/>
    <property type="evidence" value="ECO:0007669"/>
    <property type="project" value="UniProtKB-KW"/>
</dbReference>
<accession>A0A376KVW9</accession>
<dbReference type="EC" id="3.4.15.5" evidence="1"/>
<gene>
    <name evidence="1" type="primary">dcp_6</name>
    <name evidence="1" type="ORF">NCTC10418_03806</name>
</gene>
<protein>
    <submittedName>
        <fullName evidence="1">Dipeptidyl carboxypeptidase II</fullName>
        <ecNumber evidence="1">3.4.15.5</ecNumber>
    </submittedName>
</protein>
<reference evidence="1 2" key="1">
    <citation type="submission" date="2018-06" db="EMBL/GenBank/DDBJ databases">
        <authorList>
            <consortium name="Pathogen Informatics"/>
            <person name="Doyle S."/>
        </authorList>
    </citation>
    <scope>NUCLEOTIDE SEQUENCE [LARGE SCALE GENOMIC DNA]</scope>
    <source>
        <strain evidence="1 2">NCTC10418</strain>
    </source>
</reference>
<keyword evidence="1" id="KW-0121">Carboxypeptidase</keyword>
<keyword evidence="1" id="KW-0378">Hydrolase</keyword>
<evidence type="ECO:0000313" key="1">
    <source>
        <dbReference type="EMBL" id="STE86170.1"/>
    </source>
</evidence>
<dbReference type="EMBL" id="UFZQ01000001">
    <property type="protein sequence ID" value="STE86170.1"/>
    <property type="molecule type" value="Genomic_DNA"/>
</dbReference>
<organism evidence="1 2">
    <name type="scientific">Escherichia coli</name>
    <dbReference type="NCBI Taxonomy" id="562"/>
    <lineage>
        <taxon>Bacteria</taxon>
        <taxon>Pseudomonadati</taxon>
        <taxon>Pseudomonadota</taxon>
        <taxon>Gammaproteobacteria</taxon>
        <taxon>Enterobacterales</taxon>
        <taxon>Enterobacteriaceae</taxon>
        <taxon>Escherichia</taxon>
    </lineage>
</organism>
<keyword evidence="1" id="KW-0645">Protease</keyword>
<sequence>MRNASLFNKGYEMSELLSAALLDMRWHCLEENEAMQDVDDFELRGAGGGKYGSSCYTATLSQQLFRPIFLVADMPQVITLICGHKCWPMMVISGLLSRAD</sequence>
<evidence type="ECO:0000313" key="2">
    <source>
        <dbReference type="Proteomes" id="UP000255460"/>
    </source>
</evidence>
<name>A0A376KVW9_ECOLX</name>
<dbReference type="GO" id="GO:0008241">
    <property type="term" value="F:peptidyl-dipeptidase activity"/>
    <property type="evidence" value="ECO:0007669"/>
    <property type="project" value="UniProtKB-EC"/>
</dbReference>
<dbReference type="Proteomes" id="UP000255460">
    <property type="component" value="Unassembled WGS sequence"/>
</dbReference>
<proteinExistence type="predicted"/>
<dbReference type="AlphaFoldDB" id="A0A376KVW9"/>